<feature type="region of interest" description="Disordered" evidence="13">
    <location>
        <begin position="592"/>
        <end position="615"/>
    </location>
</feature>
<keyword evidence="2" id="KW-0723">Serine/threonine-protein kinase</keyword>
<dbReference type="PROSITE" id="PS00107">
    <property type="entry name" value="PROTEIN_KINASE_ATP"/>
    <property type="match status" value="1"/>
</dbReference>
<dbReference type="EMBL" id="JARPOI010000017">
    <property type="protein sequence ID" value="KAJ9140772.1"/>
    <property type="molecule type" value="Genomic_DNA"/>
</dbReference>
<evidence type="ECO:0000256" key="7">
    <source>
        <dbReference type="ARBA" id="ARBA00022777"/>
    </source>
</evidence>
<keyword evidence="5 14" id="KW-0732">Signal</keyword>
<dbReference type="InterPro" id="IPR017441">
    <property type="entry name" value="Protein_kinase_ATP_BS"/>
</dbReference>
<keyword evidence="4" id="KW-0812">Transmembrane</keyword>
<dbReference type="InterPro" id="IPR008271">
    <property type="entry name" value="Ser/Thr_kinase_AS"/>
</dbReference>
<evidence type="ECO:0000256" key="2">
    <source>
        <dbReference type="ARBA" id="ARBA00022527"/>
    </source>
</evidence>
<keyword evidence="3" id="KW-0808">Transferase</keyword>
<dbReference type="SUPFAM" id="SSF56112">
    <property type="entry name" value="Protein kinase-like (PK-like)"/>
    <property type="match status" value="1"/>
</dbReference>
<keyword evidence="17" id="KW-1185">Reference proteome</keyword>
<dbReference type="Pfam" id="PF00069">
    <property type="entry name" value="Pkinase"/>
    <property type="match status" value="1"/>
</dbReference>
<keyword evidence="8 12" id="KW-0067">ATP-binding</keyword>
<dbReference type="SMART" id="SM00220">
    <property type="entry name" value="S_TKc"/>
    <property type="match status" value="1"/>
</dbReference>
<evidence type="ECO:0000256" key="10">
    <source>
        <dbReference type="ARBA" id="ARBA00023136"/>
    </source>
</evidence>
<feature type="domain" description="Protein kinase" evidence="15">
    <location>
        <begin position="303"/>
        <end position="596"/>
    </location>
</feature>
<dbReference type="Gene3D" id="1.10.510.10">
    <property type="entry name" value="Transferase(Phosphotransferase) domain 1"/>
    <property type="match status" value="1"/>
</dbReference>
<evidence type="ECO:0000256" key="5">
    <source>
        <dbReference type="ARBA" id="ARBA00022729"/>
    </source>
</evidence>
<dbReference type="PROSITE" id="PS00108">
    <property type="entry name" value="PROTEIN_KINASE_ST"/>
    <property type="match status" value="1"/>
</dbReference>
<comment type="subcellular location">
    <subcellularLocation>
        <location evidence="1">Membrane</location>
        <topology evidence="1">Single-pass type I membrane protein</topology>
    </subcellularLocation>
</comment>
<proteinExistence type="predicted"/>
<feature type="signal peptide" evidence="14">
    <location>
        <begin position="1"/>
        <end position="21"/>
    </location>
</feature>
<evidence type="ECO:0000256" key="4">
    <source>
        <dbReference type="ARBA" id="ARBA00022692"/>
    </source>
</evidence>
<name>A0ABQ9KLA2_HEVBR</name>
<gene>
    <name evidence="16" type="ORF">P3X46_031377</name>
</gene>
<dbReference type="InterPro" id="IPR045874">
    <property type="entry name" value="LRK10/LRL21-25-like"/>
</dbReference>
<sequence length="615" mass="68399">MAFASFYLILLLSLLTLHASAEVKNHHPSCPPFNCGKLGRISFPFTNTTHSDCGFIAVDGCSEPVQRIQLEGGGKWYEAKSISENNTVQIHDEELQTLLKSNQCYAFSNLTLPSSPFLSFQVTPNLTVFKCCHTLNNTPSSDSNYTGCKDYNIFYNYLGHRLPSLPLLCSILQLPFSKPEKRNNIFELLTANYSLEIQVSSACYNCFKQGGQCELESKKFQCTAKVGHNGLLVVRATTVTAAVGILALSVLLCCIRRKYSLDKSIFTQKKGTQNHQSIEAILKNNGPLAPKRYSYSDVRNMTKSFREKLGQGGYGSVFKGNLPDGSLVAVKVLHESKSNEEEFINEVSIISRTSHVNIVTLLGFCFDGPKRALIYELMPNGSLEKFIHKENVLKADYQLGWQKLFQIAVGIARGLEYLHRGCKTRILHLDIKPHNILLDDEFCPKISDFGMAKTCPSKDSIISTLSTRGTAGYIAPEVFCRNYGGVSHKSDVYSYGMLVLEMAAGKNIIDDDVGASPEHISETYFPHLIYNKLEQDKELGLQGMMNQEDKENARKIVIVGLWCIQTDPSNRPPMSRVVEMLEGNLESLLIPPKPFLSSPPRSQSSSSSTIDSSIF</sequence>
<evidence type="ECO:0000256" key="13">
    <source>
        <dbReference type="SAM" id="MobiDB-lite"/>
    </source>
</evidence>
<reference evidence="16" key="1">
    <citation type="journal article" date="2023" name="Plant Biotechnol. J.">
        <title>Chromosome-level wild Hevea brasiliensis genome provides new tools for genomic-assisted breeding and valuable loci to elevate rubber yield.</title>
        <authorList>
            <person name="Cheng H."/>
            <person name="Song X."/>
            <person name="Hu Y."/>
            <person name="Wu T."/>
            <person name="Yang Q."/>
            <person name="An Z."/>
            <person name="Feng S."/>
            <person name="Deng Z."/>
            <person name="Wu W."/>
            <person name="Zeng X."/>
            <person name="Tu M."/>
            <person name="Wang X."/>
            <person name="Huang H."/>
        </authorList>
    </citation>
    <scope>NUCLEOTIDE SEQUENCE</scope>
    <source>
        <strain evidence="16">MT/VB/25A 57/8</strain>
    </source>
</reference>
<evidence type="ECO:0000313" key="17">
    <source>
        <dbReference type="Proteomes" id="UP001174677"/>
    </source>
</evidence>
<evidence type="ECO:0000256" key="9">
    <source>
        <dbReference type="ARBA" id="ARBA00022989"/>
    </source>
</evidence>
<keyword evidence="9" id="KW-1133">Transmembrane helix</keyword>
<dbReference type="InterPro" id="IPR011009">
    <property type="entry name" value="Kinase-like_dom_sf"/>
</dbReference>
<organism evidence="16 17">
    <name type="scientific">Hevea brasiliensis</name>
    <name type="common">Para rubber tree</name>
    <name type="synonym">Siphonia brasiliensis</name>
    <dbReference type="NCBI Taxonomy" id="3981"/>
    <lineage>
        <taxon>Eukaryota</taxon>
        <taxon>Viridiplantae</taxon>
        <taxon>Streptophyta</taxon>
        <taxon>Embryophyta</taxon>
        <taxon>Tracheophyta</taxon>
        <taxon>Spermatophyta</taxon>
        <taxon>Magnoliopsida</taxon>
        <taxon>eudicotyledons</taxon>
        <taxon>Gunneridae</taxon>
        <taxon>Pentapetalae</taxon>
        <taxon>rosids</taxon>
        <taxon>fabids</taxon>
        <taxon>Malpighiales</taxon>
        <taxon>Euphorbiaceae</taxon>
        <taxon>Crotonoideae</taxon>
        <taxon>Micrandreae</taxon>
        <taxon>Hevea</taxon>
    </lineage>
</organism>
<evidence type="ECO:0000313" key="16">
    <source>
        <dbReference type="EMBL" id="KAJ9140772.1"/>
    </source>
</evidence>
<keyword evidence="10" id="KW-0472">Membrane</keyword>
<comment type="caution">
    <text evidence="16">The sequence shown here is derived from an EMBL/GenBank/DDBJ whole genome shotgun (WGS) entry which is preliminary data.</text>
</comment>
<evidence type="ECO:0000256" key="12">
    <source>
        <dbReference type="PROSITE-ProRule" id="PRU10141"/>
    </source>
</evidence>
<evidence type="ECO:0000256" key="6">
    <source>
        <dbReference type="ARBA" id="ARBA00022741"/>
    </source>
</evidence>
<dbReference type="Gene3D" id="3.30.200.20">
    <property type="entry name" value="Phosphorylase Kinase, domain 1"/>
    <property type="match status" value="1"/>
</dbReference>
<evidence type="ECO:0000256" key="11">
    <source>
        <dbReference type="ARBA" id="ARBA00023180"/>
    </source>
</evidence>
<dbReference type="InterPro" id="IPR000719">
    <property type="entry name" value="Prot_kinase_dom"/>
</dbReference>
<protein>
    <recommendedName>
        <fullName evidence="15">Protein kinase domain-containing protein</fullName>
    </recommendedName>
</protein>
<evidence type="ECO:0000256" key="3">
    <source>
        <dbReference type="ARBA" id="ARBA00022679"/>
    </source>
</evidence>
<evidence type="ECO:0000259" key="15">
    <source>
        <dbReference type="PROSITE" id="PS50011"/>
    </source>
</evidence>
<keyword evidence="6 12" id="KW-0547">Nucleotide-binding</keyword>
<feature type="chain" id="PRO_5045711461" description="Protein kinase domain-containing protein" evidence="14">
    <location>
        <begin position="22"/>
        <end position="615"/>
    </location>
</feature>
<evidence type="ECO:0000256" key="8">
    <source>
        <dbReference type="ARBA" id="ARBA00022840"/>
    </source>
</evidence>
<accession>A0ABQ9KLA2</accession>
<dbReference type="PROSITE" id="PS50011">
    <property type="entry name" value="PROTEIN_KINASE_DOM"/>
    <property type="match status" value="1"/>
</dbReference>
<feature type="compositionally biased region" description="Low complexity" evidence="13">
    <location>
        <begin position="598"/>
        <end position="615"/>
    </location>
</feature>
<feature type="binding site" evidence="12">
    <location>
        <position position="331"/>
    </location>
    <ligand>
        <name>ATP</name>
        <dbReference type="ChEBI" id="CHEBI:30616"/>
    </ligand>
</feature>
<evidence type="ECO:0000256" key="14">
    <source>
        <dbReference type="SAM" id="SignalP"/>
    </source>
</evidence>
<keyword evidence="7" id="KW-0418">Kinase</keyword>
<keyword evidence="11" id="KW-0325">Glycoprotein</keyword>
<dbReference type="Proteomes" id="UP001174677">
    <property type="component" value="Chromosome 17"/>
</dbReference>
<evidence type="ECO:0000256" key="1">
    <source>
        <dbReference type="ARBA" id="ARBA00004479"/>
    </source>
</evidence>
<dbReference type="PANTHER" id="PTHR27009">
    <property type="entry name" value="RUST RESISTANCE KINASE LR10-RELATED"/>
    <property type="match status" value="1"/>
</dbReference>